<protein>
    <recommendedName>
        <fullName evidence="3">L-asparaginase N-terminal domain-containing protein</fullName>
    </recommendedName>
</protein>
<feature type="compositionally biased region" description="Polar residues" evidence="2">
    <location>
        <begin position="200"/>
        <end position="222"/>
    </location>
</feature>
<dbReference type="InterPro" id="IPR037152">
    <property type="entry name" value="L-asparaginase_N_sf"/>
</dbReference>
<evidence type="ECO:0000259" key="3">
    <source>
        <dbReference type="Pfam" id="PF00710"/>
    </source>
</evidence>
<dbReference type="PANTHER" id="PTHR11707">
    <property type="entry name" value="L-ASPARAGINASE"/>
    <property type="match status" value="1"/>
</dbReference>
<feature type="binding site" evidence="1">
    <location>
        <position position="55"/>
    </location>
    <ligand>
        <name>substrate</name>
    </ligand>
</feature>
<feature type="compositionally biased region" description="Polar residues" evidence="2">
    <location>
        <begin position="252"/>
        <end position="264"/>
    </location>
</feature>
<gene>
    <name evidence="4" type="ORF">ALAG00032_LOCUS6987</name>
</gene>
<feature type="compositionally biased region" description="Basic residues" evidence="2">
    <location>
        <begin position="229"/>
        <end position="238"/>
    </location>
</feature>
<dbReference type="EMBL" id="HBIJ01010043">
    <property type="protein sequence ID" value="CAE0366243.1"/>
    <property type="molecule type" value="Transcribed_RNA"/>
</dbReference>
<dbReference type="AlphaFoldDB" id="A0A7S3JVH8"/>
<dbReference type="PIRSF" id="PIRSF001220">
    <property type="entry name" value="L-ASNase_gatD"/>
    <property type="match status" value="1"/>
</dbReference>
<organism evidence="4">
    <name type="scientific">Aureoumbra lagunensis</name>
    <dbReference type="NCBI Taxonomy" id="44058"/>
    <lineage>
        <taxon>Eukaryota</taxon>
        <taxon>Sar</taxon>
        <taxon>Stramenopiles</taxon>
        <taxon>Ochrophyta</taxon>
        <taxon>Pelagophyceae</taxon>
        <taxon>Pelagomonadales</taxon>
        <taxon>Aureoumbra</taxon>
    </lineage>
</organism>
<dbReference type="InterPro" id="IPR027474">
    <property type="entry name" value="L-asparaginase_N"/>
</dbReference>
<dbReference type="InterPro" id="IPR006034">
    <property type="entry name" value="Asparaginase/glutaminase-like"/>
</dbReference>
<feature type="region of interest" description="Disordered" evidence="2">
    <location>
        <begin position="160"/>
        <end position="264"/>
    </location>
</feature>
<evidence type="ECO:0000256" key="2">
    <source>
        <dbReference type="SAM" id="MobiDB-lite"/>
    </source>
</evidence>
<dbReference type="SMART" id="SM00870">
    <property type="entry name" value="Asparaginase"/>
    <property type="match status" value="1"/>
</dbReference>
<dbReference type="InterPro" id="IPR036152">
    <property type="entry name" value="Asp/glu_Ase-like_sf"/>
</dbReference>
<reference evidence="4" key="1">
    <citation type="submission" date="2021-01" db="EMBL/GenBank/DDBJ databases">
        <authorList>
            <person name="Corre E."/>
            <person name="Pelletier E."/>
            <person name="Niang G."/>
            <person name="Scheremetjew M."/>
            <person name="Finn R."/>
            <person name="Kale V."/>
            <person name="Holt S."/>
            <person name="Cochrane G."/>
            <person name="Meng A."/>
            <person name="Brown T."/>
            <person name="Cohen L."/>
        </authorList>
    </citation>
    <scope>NUCLEOTIDE SEQUENCE</scope>
    <source>
        <strain evidence="4">CCMP1510</strain>
    </source>
</reference>
<name>A0A7S3JVH8_9STRA</name>
<dbReference type="PIRSF" id="PIRSF500176">
    <property type="entry name" value="L_ASNase"/>
    <property type="match status" value="1"/>
</dbReference>
<feature type="domain" description="L-asparaginase N-terminal" evidence="3">
    <location>
        <begin position="5"/>
        <end position="160"/>
    </location>
</feature>
<feature type="binding site" evidence="1">
    <location>
        <begin position="84"/>
        <end position="85"/>
    </location>
    <ligand>
        <name>substrate</name>
    </ligand>
</feature>
<dbReference type="Pfam" id="PF00710">
    <property type="entry name" value="Asparaginase"/>
    <property type="match status" value="1"/>
</dbReference>
<dbReference type="SUPFAM" id="SSF53774">
    <property type="entry name" value="Glutaminase/Asparaginase"/>
    <property type="match status" value="1"/>
</dbReference>
<dbReference type="PANTHER" id="PTHR11707:SF28">
    <property type="entry name" value="60 KDA LYSOPHOSPHOLIPASE"/>
    <property type="match status" value="1"/>
</dbReference>
<proteinExistence type="predicted"/>
<accession>A0A7S3JVH8</accession>
<feature type="compositionally biased region" description="Polar residues" evidence="2">
    <location>
        <begin position="163"/>
        <end position="186"/>
    </location>
</feature>
<evidence type="ECO:0000313" key="4">
    <source>
        <dbReference type="EMBL" id="CAE0366243.1"/>
    </source>
</evidence>
<dbReference type="Gene3D" id="3.40.50.1170">
    <property type="entry name" value="L-asparaginase, N-terminal domain"/>
    <property type="match status" value="1"/>
</dbReference>
<sequence>MTESVLCITTGGSIDKIYSAQSSSFIVGNPSVKGILRVARCGRSVRYHELCRKDSLELTDEDRSEILAKCKECSEKMIVIIHGTDTMNKTAAILKAEMIKMAKVVVITGAMKPEAFKDSDAAFNVGSAFALLPYLEPGAHVVFHSLVFSDPEQITKNEKKNTFEQVSSADTPQPTNAQGVVSTPTQNDKKRTPRRKSKDTPPTVSGGQEKNIPTPTNENAADSNLRGRGGQRSRRGYRRSGEGNRDGGPKNPTENSTPVENAEK</sequence>
<feature type="compositionally biased region" description="Basic and acidic residues" evidence="2">
    <location>
        <begin position="239"/>
        <end position="248"/>
    </location>
</feature>
<evidence type="ECO:0000256" key="1">
    <source>
        <dbReference type="PIRSR" id="PIRSR001220-2"/>
    </source>
</evidence>
<dbReference type="PRINTS" id="PR00139">
    <property type="entry name" value="ASNGLNASE"/>
</dbReference>